<dbReference type="RefSeq" id="WP_341468028.1">
    <property type="nucleotide sequence ID" value="NZ_CP128399.1"/>
</dbReference>
<dbReference type="Gene3D" id="3.90.76.10">
    <property type="entry name" value="Dipeptide-binding Protein, Domain 1"/>
    <property type="match status" value="1"/>
</dbReference>
<keyword evidence="3" id="KW-0732">Signal</keyword>
<dbReference type="PIRSF" id="PIRSF002741">
    <property type="entry name" value="MppA"/>
    <property type="match status" value="1"/>
</dbReference>
<dbReference type="Gene3D" id="3.40.190.10">
    <property type="entry name" value="Periplasmic binding protein-like II"/>
    <property type="match status" value="1"/>
</dbReference>
<protein>
    <submittedName>
        <fullName evidence="5">ABC transporter substrate-binding protein</fullName>
    </submittedName>
</protein>
<evidence type="ECO:0000313" key="6">
    <source>
        <dbReference type="Proteomes" id="UP001431572"/>
    </source>
</evidence>
<feature type="domain" description="Solute-binding protein family 5" evidence="4">
    <location>
        <begin position="104"/>
        <end position="473"/>
    </location>
</feature>
<dbReference type="Gene3D" id="3.10.105.10">
    <property type="entry name" value="Dipeptide-binding Protein, Domain 3"/>
    <property type="match status" value="1"/>
</dbReference>
<organism evidence="5 6">
    <name type="scientific">Candidatus Chlorohelix allophototropha</name>
    <dbReference type="NCBI Taxonomy" id="3003348"/>
    <lineage>
        <taxon>Bacteria</taxon>
        <taxon>Bacillati</taxon>
        <taxon>Chloroflexota</taxon>
        <taxon>Chloroflexia</taxon>
        <taxon>Candidatus Chloroheliales</taxon>
        <taxon>Candidatus Chloroheliaceae</taxon>
        <taxon>Candidatus Chlorohelix</taxon>
    </lineage>
</organism>
<dbReference type="InterPro" id="IPR000914">
    <property type="entry name" value="SBP_5_dom"/>
</dbReference>
<dbReference type="CDD" id="cd00995">
    <property type="entry name" value="PBP2_NikA_DppA_OppA_like"/>
    <property type="match status" value="1"/>
</dbReference>
<keyword evidence="6" id="KW-1185">Reference proteome</keyword>
<dbReference type="Pfam" id="PF00496">
    <property type="entry name" value="SBP_bac_5"/>
    <property type="match status" value="1"/>
</dbReference>
<accession>A0ABY9AZ36</accession>
<dbReference type="Proteomes" id="UP001431572">
    <property type="component" value="Chromosome 1"/>
</dbReference>
<evidence type="ECO:0000256" key="2">
    <source>
        <dbReference type="ARBA" id="ARBA00022448"/>
    </source>
</evidence>
<dbReference type="PANTHER" id="PTHR30290">
    <property type="entry name" value="PERIPLASMIC BINDING COMPONENT OF ABC TRANSPORTER"/>
    <property type="match status" value="1"/>
</dbReference>
<dbReference type="PANTHER" id="PTHR30290:SF9">
    <property type="entry name" value="OLIGOPEPTIDE-BINDING PROTEIN APPA"/>
    <property type="match status" value="1"/>
</dbReference>
<comment type="similarity">
    <text evidence="1">Belongs to the bacterial solute-binding protein 5 family.</text>
</comment>
<keyword evidence="2" id="KW-0813">Transport</keyword>
<dbReference type="InterPro" id="IPR039424">
    <property type="entry name" value="SBP_5"/>
</dbReference>
<proteinExistence type="inferred from homology"/>
<dbReference type="InterPro" id="IPR030678">
    <property type="entry name" value="Peptide/Ni-bd"/>
</dbReference>
<dbReference type="SUPFAM" id="SSF53850">
    <property type="entry name" value="Periplasmic binding protein-like II"/>
    <property type="match status" value="1"/>
</dbReference>
<evidence type="ECO:0000256" key="1">
    <source>
        <dbReference type="ARBA" id="ARBA00005695"/>
    </source>
</evidence>
<name>A0ABY9AZ36_9CHLR</name>
<gene>
    <name evidence="5" type="ORF">OZ401_001936</name>
</gene>
<sequence>MSLCLTLAIILSACSDESTSSSVGTTSTSSSVLAPPPTNDLLKIPTIPVRTGISGGTVSGAKIKEADTLHYYKTTNSTSFEYLSLLYAASLTRRNPLTLALDKNAAESWTSDSATSTVTFKLKASSKWSDGQPITADDYVWTYEQARKAENGWYYATGAFYQAAKSGSEGIESYTALDASTLVIKLHSATFDMVTRADVIEPLPKHIWEKLDWNNPAKNPEINKPSVVSGPWLLKEWKQGEYITLVRNPNSSLYPVPTLDSLTIKIVADSQVALQKLKNNELDFYSPETTSFASFENLSNVQSYRWTPGRATFHYVGFNFRKPYLQDIKLRQALAYATDRSGLLATTGAGLGRLQYSDVLPWHPFYQEPSQKFAYDSTKALDLLKVAGYNASGTKLVTPNGTDLSTLRLAFNAPSPVYSSFAQSLKQSYKQLGINLELQELDFSSFVKLLQNPNSNYDLFLGGWQTDYDPENFGEIWANVPELNNGAYRNDKLLDLYRMAQLEQDSGKRKALMAQIQQIESTDLPYIYLYAELGSIVINKRVGGIAQTYVGVSANLYTDWYLLNP</sequence>
<evidence type="ECO:0000313" key="5">
    <source>
        <dbReference type="EMBL" id="WJW66147.1"/>
    </source>
</evidence>
<dbReference type="EMBL" id="CP128399">
    <property type="protein sequence ID" value="WJW66147.1"/>
    <property type="molecule type" value="Genomic_DNA"/>
</dbReference>
<reference evidence="5" key="1">
    <citation type="journal article" date="2024" name="Nature">
        <title>Anoxygenic phototroph of the Chloroflexota uses a type I reaction centre.</title>
        <authorList>
            <person name="Tsuji J.M."/>
            <person name="Shaw N.A."/>
            <person name="Nagashima S."/>
            <person name="Venkiteswaran J.J."/>
            <person name="Schiff S.L."/>
            <person name="Watanabe T."/>
            <person name="Fukui M."/>
            <person name="Hanada S."/>
            <person name="Tank M."/>
            <person name="Neufeld J.D."/>
        </authorList>
    </citation>
    <scope>NUCLEOTIDE SEQUENCE</scope>
    <source>
        <strain evidence="5">L227-S17</strain>
    </source>
</reference>
<evidence type="ECO:0000259" key="4">
    <source>
        <dbReference type="Pfam" id="PF00496"/>
    </source>
</evidence>
<evidence type="ECO:0000256" key="3">
    <source>
        <dbReference type="ARBA" id="ARBA00022729"/>
    </source>
</evidence>